<proteinExistence type="predicted"/>
<dbReference type="Proteomes" id="UP000580250">
    <property type="component" value="Unassembled WGS sequence"/>
</dbReference>
<accession>A0A6V7V6A0</accession>
<sequence length="57" mass="6795">MFYRRKAYGCPYIKFLDVVVTNGIFKKEVVVPSIGDNMFYEAFFRTNCYILNKKKEV</sequence>
<evidence type="ECO:0000313" key="1">
    <source>
        <dbReference type="EMBL" id="CAD2170450.1"/>
    </source>
</evidence>
<dbReference type="EMBL" id="CAJEWN010000169">
    <property type="protein sequence ID" value="CAD2170450.1"/>
    <property type="molecule type" value="Genomic_DNA"/>
</dbReference>
<gene>
    <name evidence="1" type="ORF">MENT_LOCUS21857</name>
</gene>
<protein>
    <submittedName>
        <fullName evidence="1">Uncharacterized protein</fullName>
    </submittedName>
</protein>
<comment type="caution">
    <text evidence="1">The sequence shown here is derived from an EMBL/GenBank/DDBJ whole genome shotgun (WGS) entry which is preliminary data.</text>
</comment>
<evidence type="ECO:0000313" key="2">
    <source>
        <dbReference type="Proteomes" id="UP000580250"/>
    </source>
</evidence>
<dbReference type="AlphaFoldDB" id="A0A6V7V6A0"/>
<name>A0A6V7V6A0_MELEN</name>
<organism evidence="1 2">
    <name type="scientific">Meloidogyne enterolobii</name>
    <name type="common">Root-knot nematode worm</name>
    <name type="synonym">Meloidogyne mayaguensis</name>
    <dbReference type="NCBI Taxonomy" id="390850"/>
    <lineage>
        <taxon>Eukaryota</taxon>
        <taxon>Metazoa</taxon>
        <taxon>Ecdysozoa</taxon>
        <taxon>Nematoda</taxon>
        <taxon>Chromadorea</taxon>
        <taxon>Rhabditida</taxon>
        <taxon>Tylenchina</taxon>
        <taxon>Tylenchomorpha</taxon>
        <taxon>Tylenchoidea</taxon>
        <taxon>Meloidogynidae</taxon>
        <taxon>Meloidogyninae</taxon>
        <taxon>Meloidogyne</taxon>
    </lineage>
</organism>
<reference evidence="1 2" key="1">
    <citation type="submission" date="2020-08" db="EMBL/GenBank/DDBJ databases">
        <authorList>
            <person name="Koutsovoulos G."/>
            <person name="Danchin GJ E."/>
        </authorList>
    </citation>
    <scope>NUCLEOTIDE SEQUENCE [LARGE SCALE GENOMIC DNA]</scope>
</reference>